<name>A0ABQ9NWC2_9PEZI</name>
<accession>A0ABQ9NWC2</accession>
<evidence type="ECO:0000313" key="2">
    <source>
        <dbReference type="Proteomes" id="UP001172684"/>
    </source>
</evidence>
<dbReference type="EMBL" id="JAPDRL010000020">
    <property type="protein sequence ID" value="KAJ9666402.1"/>
    <property type="molecule type" value="Genomic_DNA"/>
</dbReference>
<keyword evidence="2" id="KW-1185">Reference proteome</keyword>
<organism evidence="1 2">
    <name type="scientific">Coniosporium apollinis</name>
    <dbReference type="NCBI Taxonomy" id="61459"/>
    <lineage>
        <taxon>Eukaryota</taxon>
        <taxon>Fungi</taxon>
        <taxon>Dikarya</taxon>
        <taxon>Ascomycota</taxon>
        <taxon>Pezizomycotina</taxon>
        <taxon>Dothideomycetes</taxon>
        <taxon>Dothideomycetes incertae sedis</taxon>
        <taxon>Coniosporium</taxon>
    </lineage>
</organism>
<proteinExistence type="predicted"/>
<dbReference type="Proteomes" id="UP001172684">
    <property type="component" value="Unassembled WGS sequence"/>
</dbReference>
<comment type="caution">
    <text evidence="1">The sequence shown here is derived from an EMBL/GenBank/DDBJ whole genome shotgun (WGS) entry which is preliminary data.</text>
</comment>
<protein>
    <submittedName>
        <fullName evidence="1">Uncharacterized protein</fullName>
    </submittedName>
</protein>
<sequence>MEARTVIFFYPEVSGLTLEETAEVFQHGFGVRYARKLRKERKDIIKARKEYEKQHGGGTIAMGH</sequence>
<evidence type="ECO:0000313" key="1">
    <source>
        <dbReference type="EMBL" id="KAJ9666402.1"/>
    </source>
</evidence>
<reference evidence="1" key="1">
    <citation type="submission" date="2022-10" db="EMBL/GenBank/DDBJ databases">
        <title>Culturing micro-colonial fungi from biological soil crusts in the Mojave desert and describing Neophaeococcomyces mojavensis, and introducing the new genera and species Taxawa tesnikishii.</title>
        <authorList>
            <person name="Kurbessoian T."/>
            <person name="Stajich J.E."/>
        </authorList>
    </citation>
    <scope>NUCLEOTIDE SEQUENCE</scope>
    <source>
        <strain evidence="1">TK_1</strain>
    </source>
</reference>
<gene>
    <name evidence="1" type="ORF">H2201_003590</name>
</gene>